<dbReference type="InterPro" id="IPR002813">
    <property type="entry name" value="Arg_biosynth_ArgJ"/>
</dbReference>
<dbReference type="SUPFAM" id="SSF56266">
    <property type="entry name" value="DmpA/ArgJ-like"/>
    <property type="match status" value="1"/>
</dbReference>
<dbReference type="OrthoDB" id="4199794at2759"/>
<dbReference type="GO" id="GO:0006526">
    <property type="term" value="P:L-arginine biosynthetic process"/>
    <property type="evidence" value="ECO:0007669"/>
    <property type="project" value="UniProtKB-KW"/>
</dbReference>
<evidence type="ECO:0000256" key="3">
    <source>
        <dbReference type="ARBA" id="ARBA00022605"/>
    </source>
</evidence>
<sequence>SIGLLVGGQPIELDEARASSILAHQDLVVDVDLGLGSESATVYTCDMSHEYVSINGDYRT</sequence>
<dbReference type="Proteomes" id="UP000187455">
    <property type="component" value="Unassembled WGS sequence"/>
</dbReference>
<keyword evidence="9" id="KW-1185">Reference proteome</keyword>
<dbReference type="GO" id="GO:0006592">
    <property type="term" value="P:ornithine biosynthetic process"/>
    <property type="evidence" value="ECO:0007669"/>
    <property type="project" value="TreeGrafter"/>
</dbReference>
<dbReference type="PANTHER" id="PTHR23100:SF0">
    <property type="entry name" value="ARGININE BIOSYNTHESIS BIFUNCTIONAL PROTEIN ARGJ, MITOCHONDRIAL"/>
    <property type="match status" value="1"/>
</dbReference>
<organism evidence="8 9">
    <name type="scientific">Smittium mucronatum</name>
    <dbReference type="NCBI Taxonomy" id="133383"/>
    <lineage>
        <taxon>Eukaryota</taxon>
        <taxon>Fungi</taxon>
        <taxon>Fungi incertae sedis</taxon>
        <taxon>Zoopagomycota</taxon>
        <taxon>Kickxellomycotina</taxon>
        <taxon>Harpellomycetes</taxon>
        <taxon>Harpellales</taxon>
        <taxon>Legeriomycetaceae</taxon>
        <taxon>Smittium</taxon>
    </lineage>
</organism>
<proteinExistence type="inferred from homology"/>
<keyword evidence="4" id="KW-0808">Transferase</keyword>
<evidence type="ECO:0000313" key="9">
    <source>
        <dbReference type="Proteomes" id="UP000187455"/>
    </source>
</evidence>
<reference evidence="8 9" key="1">
    <citation type="journal article" date="2016" name="Mol. Biol. Evol.">
        <title>Genome-Wide Survey of Gut Fungi (Harpellales) Reveals the First Horizontally Transferred Ubiquitin Gene from a Mosquito Host.</title>
        <authorList>
            <person name="Wang Y."/>
            <person name="White M.M."/>
            <person name="Kvist S."/>
            <person name="Moncalvo J.M."/>
        </authorList>
    </citation>
    <scope>NUCLEOTIDE SEQUENCE [LARGE SCALE GENOMIC DNA]</scope>
    <source>
        <strain evidence="8 9">ALG-7-W6</strain>
    </source>
</reference>
<dbReference type="Pfam" id="PF01960">
    <property type="entry name" value="ArgJ"/>
    <property type="match status" value="1"/>
</dbReference>
<dbReference type="AlphaFoldDB" id="A0A1R0GQK0"/>
<accession>A0A1R0GQK0</accession>
<keyword evidence="2" id="KW-0055">Arginine biosynthesis</keyword>
<protein>
    <submittedName>
        <fullName evidence="8">Arginine biosynthesis bifunctional protein ArgJ 1, mitochondrial</fullName>
    </submittedName>
</protein>
<dbReference type="GO" id="GO:0005759">
    <property type="term" value="C:mitochondrial matrix"/>
    <property type="evidence" value="ECO:0007669"/>
    <property type="project" value="TreeGrafter"/>
</dbReference>
<dbReference type="GO" id="GO:0004358">
    <property type="term" value="F:L-glutamate N-acetyltransferase activity, acting on acetyl-L-ornithine as donor"/>
    <property type="evidence" value="ECO:0007669"/>
    <property type="project" value="InterPro"/>
</dbReference>
<gene>
    <name evidence="8" type="ORF">AYI68_g6777</name>
</gene>
<dbReference type="Gene3D" id="3.10.20.340">
    <property type="entry name" value="ArgJ beta chain, C-terminal domain"/>
    <property type="match status" value="1"/>
</dbReference>
<evidence type="ECO:0000256" key="5">
    <source>
        <dbReference type="ARBA" id="ARBA00022813"/>
    </source>
</evidence>
<dbReference type="InterPro" id="IPR016117">
    <property type="entry name" value="ArgJ-like_dom_sf"/>
</dbReference>
<keyword evidence="6" id="KW-0511">Multifunctional enzyme</keyword>
<evidence type="ECO:0000256" key="4">
    <source>
        <dbReference type="ARBA" id="ARBA00022679"/>
    </source>
</evidence>
<comment type="similarity">
    <text evidence="1">Belongs to the ArgJ family.</text>
</comment>
<dbReference type="GO" id="GO:0004042">
    <property type="term" value="F:L-glutamate N-acetyltransferase activity"/>
    <property type="evidence" value="ECO:0007669"/>
    <property type="project" value="TreeGrafter"/>
</dbReference>
<evidence type="ECO:0000256" key="6">
    <source>
        <dbReference type="ARBA" id="ARBA00023268"/>
    </source>
</evidence>
<name>A0A1R0GQK0_9FUNG</name>
<keyword evidence="7" id="KW-0012">Acyltransferase</keyword>
<feature type="non-terminal residue" evidence="8">
    <location>
        <position position="1"/>
    </location>
</feature>
<evidence type="ECO:0000313" key="8">
    <source>
        <dbReference type="EMBL" id="OLY79160.1"/>
    </source>
</evidence>
<evidence type="ECO:0000256" key="2">
    <source>
        <dbReference type="ARBA" id="ARBA00022571"/>
    </source>
</evidence>
<dbReference type="InterPro" id="IPR042195">
    <property type="entry name" value="ArgJ_beta_C"/>
</dbReference>
<evidence type="ECO:0000256" key="7">
    <source>
        <dbReference type="ARBA" id="ARBA00023315"/>
    </source>
</evidence>
<dbReference type="PANTHER" id="PTHR23100">
    <property type="entry name" value="ARGININE BIOSYNTHESIS BIFUNCTIONAL PROTEIN ARGJ"/>
    <property type="match status" value="1"/>
</dbReference>
<comment type="caution">
    <text evidence="8">The sequence shown here is derived from an EMBL/GenBank/DDBJ whole genome shotgun (WGS) entry which is preliminary data.</text>
</comment>
<keyword evidence="3" id="KW-0028">Amino-acid biosynthesis</keyword>
<dbReference type="EMBL" id="LSSL01004869">
    <property type="protein sequence ID" value="OLY79160.1"/>
    <property type="molecule type" value="Genomic_DNA"/>
</dbReference>
<keyword evidence="5" id="KW-0068">Autocatalytic cleavage</keyword>
<dbReference type="STRING" id="133383.A0A1R0GQK0"/>
<evidence type="ECO:0000256" key="1">
    <source>
        <dbReference type="ARBA" id="ARBA00006774"/>
    </source>
</evidence>